<sequence length="88" mass="9638">MLHINITPYESLGSRGPKGNSVLHLVLRGRLRAGEEDVQNQTTFLLPYHALLQLPRAAAPTPPSAIHCNNSLDPISLFRIKSNNISKG</sequence>
<dbReference type="Proteomes" id="UP001595075">
    <property type="component" value="Unassembled WGS sequence"/>
</dbReference>
<accession>A0ABR4C1Y2</accession>
<protein>
    <submittedName>
        <fullName evidence="1">Uncharacterized protein</fullName>
    </submittedName>
</protein>
<evidence type="ECO:0000313" key="1">
    <source>
        <dbReference type="EMBL" id="KAL2063349.1"/>
    </source>
</evidence>
<organism evidence="1 2">
    <name type="scientific">Oculimacula yallundae</name>
    <dbReference type="NCBI Taxonomy" id="86028"/>
    <lineage>
        <taxon>Eukaryota</taxon>
        <taxon>Fungi</taxon>
        <taxon>Dikarya</taxon>
        <taxon>Ascomycota</taxon>
        <taxon>Pezizomycotina</taxon>
        <taxon>Leotiomycetes</taxon>
        <taxon>Helotiales</taxon>
        <taxon>Ploettnerulaceae</taxon>
        <taxon>Oculimacula</taxon>
    </lineage>
</organism>
<reference evidence="1 2" key="1">
    <citation type="journal article" date="2024" name="Commun. Biol.">
        <title>Comparative genomic analysis of thermophilic fungi reveals convergent evolutionary adaptations and gene losses.</title>
        <authorList>
            <person name="Steindorff A.S."/>
            <person name="Aguilar-Pontes M.V."/>
            <person name="Robinson A.J."/>
            <person name="Andreopoulos B."/>
            <person name="LaButti K."/>
            <person name="Kuo A."/>
            <person name="Mondo S."/>
            <person name="Riley R."/>
            <person name="Otillar R."/>
            <person name="Haridas S."/>
            <person name="Lipzen A."/>
            <person name="Grimwood J."/>
            <person name="Schmutz J."/>
            <person name="Clum A."/>
            <person name="Reid I.D."/>
            <person name="Moisan M.C."/>
            <person name="Butler G."/>
            <person name="Nguyen T.T.M."/>
            <person name="Dewar K."/>
            <person name="Conant G."/>
            <person name="Drula E."/>
            <person name="Henrissat B."/>
            <person name="Hansel C."/>
            <person name="Singer S."/>
            <person name="Hutchinson M.I."/>
            <person name="de Vries R.P."/>
            <person name="Natvig D.O."/>
            <person name="Powell A.J."/>
            <person name="Tsang A."/>
            <person name="Grigoriev I.V."/>
        </authorList>
    </citation>
    <scope>NUCLEOTIDE SEQUENCE [LARGE SCALE GENOMIC DNA]</scope>
    <source>
        <strain evidence="1 2">CBS 494.80</strain>
    </source>
</reference>
<proteinExistence type="predicted"/>
<dbReference type="EMBL" id="JAZHXI010000015">
    <property type="protein sequence ID" value="KAL2063349.1"/>
    <property type="molecule type" value="Genomic_DNA"/>
</dbReference>
<name>A0ABR4C1Y2_9HELO</name>
<evidence type="ECO:0000313" key="2">
    <source>
        <dbReference type="Proteomes" id="UP001595075"/>
    </source>
</evidence>
<keyword evidence="2" id="KW-1185">Reference proteome</keyword>
<gene>
    <name evidence="1" type="ORF">VTL71DRAFT_5154</name>
</gene>
<comment type="caution">
    <text evidence="1">The sequence shown here is derived from an EMBL/GenBank/DDBJ whole genome shotgun (WGS) entry which is preliminary data.</text>
</comment>